<keyword evidence="2" id="KW-1185">Reference proteome</keyword>
<accession>A0A975L5X7</accession>
<reference evidence="1" key="1">
    <citation type="submission" date="2021-05" db="EMBL/GenBank/DDBJ databases">
        <authorList>
            <person name="Kaiqin L."/>
            <person name="Jian G."/>
        </authorList>
    </citation>
    <scope>NUCLEOTIDE SEQUENCE</scope>
    <source>
        <strain evidence="1">HDS5</strain>
    </source>
</reference>
<organism evidence="1 2">
    <name type="scientific">Nocardiopsis eucommiae</name>
    <dbReference type="NCBI Taxonomy" id="2831970"/>
    <lineage>
        <taxon>Bacteria</taxon>
        <taxon>Bacillati</taxon>
        <taxon>Actinomycetota</taxon>
        <taxon>Actinomycetes</taxon>
        <taxon>Streptosporangiales</taxon>
        <taxon>Nocardiopsidaceae</taxon>
        <taxon>Nocardiopsis</taxon>
    </lineage>
</organism>
<dbReference type="Proteomes" id="UP000682416">
    <property type="component" value="Chromosome"/>
</dbReference>
<protein>
    <submittedName>
        <fullName evidence="1">Uncharacterized protein</fullName>
    </submittedName>
</protein>
<dbReference type="EMBL" id="CP074402">
    <property type="protein sequence ID" value="QVJ00399.1"/>
    <property type="molecule type" value="Genomic_DNA"/>
</dbReference>
<name>A0A975L5X7_9ACTN</name>
<gene>
    <name evidence="1" type="ORF">KGD82_16700</name>
</gene>
<proteinExistence type="predicted"/>
<sequence>MTATLAPATVLLPTPEAIDLPGALRITGTEAECWECGEAWELNSLTTLARPVLADVDAEVDSILADHHADSRGCALAA</sequence>
<dbReference type="KEGG" id="nec:KGD82_16700"/>
<evidence type="ECO:0000313" key="2">
    <source>
        <dbReference type="Proteomes" id="UP000682416"/>
    </source>
</evidence>
<evidence type="ECO:0000313" key="1">
    <source>
        <dbReference type="EMBL" id="QVJ00399.1"/>
    </source>
</evidence>
<dbReference type="AlphaFoldDB" id="A0A975L5X7"/>